<dbReference type="PANTHER" id="PTHR41299:SF1">
    <property type="entry name" value="THIAMINE PYROPHOSPHOKINASE"/>
    <property type="match status" value="1"/>
</dbReference>
<dbReference type="EMBL" id="AAAQQZ010000002">
    <property type="protein sequence ID" value="EAE1338387.1"/>
    <property type="molecule type" value="Genomic_DNA"/>
</dbReference>
<dbReference type="Proteomes" id="UP000546397">
    <property type="component" value="Unassembled WGS sequence"/>
</dbReference>
<evidence type="ECO:0000313" key="38">
    <source>
        <dbReference type="Proteomes" id="UP000528151"/>
    </source>
</evidence>
<evidence type="ECO:0000313" key="20">
    <source>
        <dbReference type="EMBL" id="EDO0986999.1"/>
    </source>
</evidence>
<evidence type="ECO:0000256" key="3">
    <source>
        <dbReference type="ARBA" id="ARBA00022777"/>
    </source>
</evidence>
<dbReference type="Pfam" id="PF04265">
    <property type="entry name" value="TPK_B1_binding"/>
    <property type="match status" value="1"/>
</dbReference>
<evidence type="ECO:0000313" key="15">
    <source>
        <dbReference type="EMBL" id="EAH2282174.1"/>
    </source>
</evidence>
<evidence type="ECO:0000313" key="21">
    <source>
        <dbReference type="EMBL" id="HAA8051578.1"/>
    </source>
</evidence>
<evidence type="ECO:0000313" key="17">
    <source>
        <dbReference type="EMBL" id="EAH4241479.1"/>
    </source>
</evidence>
<dbReference type="EMBL" id="DAAIHR010000003">
    <property type="protein sequence ID" value="HAB8397583.1"/>
    <property type="molecule type" value="Genomic_DNA"/>
</dbReference>
<evidence type="ECO:0000313" key="33">
    <source>
        <dbReference type="Proteomes" id="UP000460224"/>
    </source>
</evidence>
<evidence type="ECO:0000256" key="2">
    <source>
        <dbReference type="ARBA" id="ARBA00022741"/>
    </source>
</evidence>
<dbReference type="Proteomes" id="UP000840197">
    <property type="component" value="Unassembled WGS sequence"/>
</dbReference>
<dbReference type="KEGG" id="lmok:CQ02_09435"/>
<dbReference type="Proteomes" id="UP000843775">
    <property type="component" value="Unassembled WGS sequence"/>
</dbReference>
<dbReference type="GO" id="GO:0016301">
    <property type="term" value="F:kinase activity"/>
    <property type="evidence" value="ECO:0007669"/>
    <property type="project" value="UniProtKB-KW"/>
</dbReference>
<dbReference type="Proteomes" id="UP000427828">
    <property type="component" value="Unassembled WGS sequence"/>
</dbReference>
<evidence type="ECO:0000313" key="16">
    <source>
        <dbReference type="EMBL" id="EAH3294373.1"/>
    </source>
</evidence>
<dbReference type="Proteomes" id="UP000393182">
    <property type="component" value="Unassembled WGS sequence"/>
</dbReference>
<dbReference type="EMBL" id="QXLS01000006">
    <property type="protein sequence ID" value="RKA06716.1"/>
    <property type="molecule type" value="Genomic_DNA"/>
</dbReference>
<keyword evidence="1 12" id="KW-0808">Transferase</keyword>
<dbReference type="InterPro" id="IPR007373">
    <property type="entry name" value="Thiamin_PyroPKinase_B1-bd"/>
</dbReference>
<dbReference type="Gene3D" id="3.40.50.10240">
    <property type="entry name" value="Thiamin pyrophosphokinase, catalytic domain"/>
    <property type="match status" value="1"/>
</dbReference>
<evidence type="ECO:0000313" key="30">
    <source>
        <dbReference type="Proteomes" id="UP000379076"/>
    </source>
</evidence>
<evidence type="ECO:0000313" key="40">
    <source>
        <dbReference type="Proteomes" id="UP000533021"/>
    </source>
</evidence>
<reference evidence="9 31" key="6">
    <citation type="submission" date="2019-03" db="EMBL/GenBank/DDBJ databases">
        <authorList>
            <person name="Ashton P.M."/>
            <person name="Dallman T."/>
            <person name="Nair S."/>
            <person name="De Pinna E."/>
            <person name="Peters T."/>
            <person name="Grant K."/>
        </authorList>
    </citation>
    <scope>NUCLEOTIDE SEQUENCE [LARGE SCALE GENOMIC DNA]</scope>
    <source>
        <strain evidence="15 40">282333</strain>
        <strain evidence="16 39">282352</strain>
        <strain evidence="14 41">289003</strain>
        <strain evidence="20 34">788324</strain>
        <strain evidence="9">RL15000286</strain>
    </source>
</reference>
<dbReference type="Proteomes" id="UP000533021">
    <property type="component" value="Unassembled WGS sequence"/>
</dbReference>
<evidence type="ECO:0000313" key="27">
    <source>
        <dbReference type="Proteomes" id="UP000272537"/>
    </source>
</evidence>
<evidence type="ECO:0000256" key="4">
    <source>
        <dbReference type="ARBA" id="ARBA00022840"/>
    </source>
</evidence>
<dbReference type="EMBL" id="AABGUK010000002">
    <property type="protein sequence ID" value="EAH4241479.1"/>
    <property type="molecule type" value="Genomic_DNA"/>
</dbReference>
<dbReference type="EMBL" id="AABGHY010000005">
    <property type="protein sequence ID" value="EAH3294373.1"/>
    <property type="molecule type" value="Genomic_DNA"/>
</dbReference>
<dbReference type="GO" id="GO:0030975">
    <property type="term" value="F:thiamine binding"/>
    <property type="evidence" value="ECO:0007669"/>
    <property type="project" value="InterPro"/>
</dbReference>
<dbReference type="PANTHER" id="PTHR41299">
    <property type="entry name" value="THIAMINE PYROPHOSPHOKINASE"/>
    <property type="match status" value="1"/>
</dbReference>
<evidence type="ECO:0000313" key="45">
    <source>
        <dbReference type="Proteomes" id="UP000843775"/>
    </source>
</evidence>
<dbReference type="NCBIfam" id="TIGR01378">
    <property type="entry name" value="thi_PPkinase"/>
    <property type="match status" value="1"/>
</dbReference>
<dbReference type="EMBL" id="AABAGT010000001">
    <property type="protein sequence ID" value="EAG0865672.1"/>
    <property type="molecule type" value="Genomic_DNA"/>
</dbReference>
<comment type="caution">
    <text evidence="12">The sequence shown here is derived from an EMBL/GenBank/DDBJ whole genome shotgun (WGS) entry which is preliminary data.</text>
</comment>
<keyword evidence="2" id="KW-0547">Nucleotide-binding</keyword>
<evidence type="ECO:0000313" key="28">
    <source>
        <dbReference type="Proteomes" id="UP000358545"/>
    </source>
</evidence>
<evidence type="ECO:0000313" key="26">
    <source>
        <dbReference type="EMBL" id="RKA06716.1"/>
    </source>
</evidence>
<evidence type="ECO:0000313" key="39">
    <source>
        <dbReference type="Proteomes" id="UP000530452"/>
    </source>
</evidence>
<dbReference type="EMBL" id="AABEKY010000001">
    <property type="protein sequence ID" value="EAG9385891.1"/>
    <property type="molecule type" value="Genomic_DNA"/>
</dbReference>
<dbReference type="Pfam" id="PF04263">
    <property type="entry name" value="TPK_catalytic"/>
    <property type="match status" value="1"/>
</dbReference>
<reference evidence="26 27" key="1">
    <citation type="journal article" date="2018" name="BMC Genomics">
        <title>Genes significantly associated with lineage II food isolates of Listeria monocytogenes.</title>
        <authorList>
            <person name="Pirone-Davies C."/>
            <person name="Chen Y."/>
            <person name="Pightling A."/>
            <person name="Ryan G."/>
            <person name="Wang Y."/>
            <person name="Yao K."/>
            <person name="Hoffmann M."/>
            <person name="Allard M.W."/>
        </authorList>
    </citation>
    <scope>NUCLEOTIDE SEQUENCE [LARGE SCALE GENOMIC DNA]</scope>
    <source>
        <strain evidence="26 27">PNUSAL000550</strain>
    </source>
</reference>
<accession>A0A0B8R962</accession>
<keyword evidence="3 8" id="KW-0418">Kinase</keyword>
<evidence type="ECO:0000313" key="8">
    <source>
        <dbReference type="EMBL" id="EAE1338387.1"/>
    </source>
</evidence>
<evidence type="ECO:0000313" key="43">
    <source>
        <dbReference type="Proteomes" id="UP000840197"/>
    </source>
</evidence>
<reference evidence="25 33" key="3">
    <citation type="submission" date="2018-04" db="EMBL/GenBank/DDBJ databases">
        <title>Genome Analysis of a Prevalent Clone of Listeria monocytogenes Sequence Type 87 in China.</title>
        <authorList>
            <person name="Wang Y."/>
        </authorList>
    </citation>
    <scope>NUCLEOTIDE SEQUENCE [LARGE SCALE GENOMIC DNA]</scope>
    <source>
        <strain evidence="25 33">ICDC_LM1523</strain>
    </source>
</reference>
<dbReference type="EMBL" id="AABEMN010000002">
    <property type="protein sequence ID" value="EAG9518436.1"/>
    <property type="molecule type" value="Genomic_DNA"/>
</dbReference>
<evidence type="ECO:0000313" key="44">
    <source>
        <dbReference type="Proteomes" id="UP000843503"/>
    </source>
</evidence>
<reference evidence="36 42" key="7">
    <citation type="submission" date="2019-04" db="EMBL/GenBank/DDBJ databases">
        <authorList>
            <consortium name="GenomeTrakr network: Whole genome sequencing for foodborne pathogen traceback"/>
        </authorList>
    </citation>
    <scope>NUCLEOTIDE SEQUENCE [LARGE SCALE GENOMIC DNA]</scope>
    <source>
        <strain evidence="12 42">CFSAN004300</strain>
        <strain evidence="13 36">CFSAN072474</strain>
    </source>
</reference>
<evidence type="ECO:0000313" key="24">
    <source>
        <dbReference type="EMBL" id="HAJ9593209.1"/>
    </source>
</evidence>
<dbReference type="EMBL" id="QDAY01000002">
    <property type="protein sequence ID" value="KAA9450162.1"/>
    <property type="molecule type" value="Genomic_DNA"/>
</dbReference>
<reference evidence="10 28" key="5">
    <citation type="submission" date="2018-06" db="EMBL/GenBank/DDBJ databases">
        <authorList>
            <consortium name="PulseNet: The National Subtyping Network for Foodborne Disease Surveillance"/>
            <person name="Tarr C.L."/>
            <person name="Trees E."/>
            <person name="Katz L.S."/>
            <person name="Carleton-Romer H.A."/>
            <person name="Stroika S."/>
            <person name="Kucerova Z."/>
            <person name="Roache K.F."/>
            <person name="Sabol A.L."/>
            <person name="Besser J."/>
            <person name="Gerner-Smidt P."/>
        </authorList>
    </citation>
    <scope>NUCLEOTIDE SEQUENCE [LARGE SCALE GENOMIC DNA]</scope>
    <source>
        <strain evidence="10 28">PNUSAL002180</strain>
        <strain evidence="19 35">PNUSAL005692</strain>
    </source>
</reference>
<proteinExistence type="predicted"/>
<dbReference type="SUPFAM" id="SSF63999">
    <property type="entry name" value="Thiamin pyrophosphokinase, catalytic domain"/>
    <property type="match status" value="1"/>
</dbReference>
<dbReference type="InterPro" id="IPR036759">
    <property type="entry name" value="TPK_catalytic_sf"/>
</dbReference>
<reference evidence="21" key="8">
    <citation type="submission" date="2019-10" db="EMBL/GenBank/DDBJ databases">
        <authorList>
            <consortium name="NCBI Pathogen Detection Project"/>
        </authorList>
    </citation>
    <scope>NUCLEOTIDE SEQUENCE</scope>
    <source>
        <strain evidence="21">09CEB371LM</strain>
        <strain evidence="24">2017-325981-023-01</strain>
        <strain evidence="22">CFIAFB20130012</strain>
        <strain evidence="23">DMG1500109</strain>
    </source>
</reference>
<dbReference type="EMBL" id="AANEHK010000015">
    <property type="protein sequence ID" value="EDO0986999.1"/>
    <property type="molecule type" value="Genomic_DNA"/>
</dbReference>
<evidence type="ECO:0000313" key="41">
    <source>
        <dbReference type="Proteomes" id="UP000546397"/>
    </source>
</evidence>
<evidence type="ECO:0000313" key="14">
    <source>
        <dbReference type="EMBL" id="EAG9518436.1"/>
    </source>
</evidence>
<evidence type="ECO:0000313" key="18">
    <source>
        <dbReference type="EMBL" id="ECX6924944.1"/>
    </source>
</evidence>
<evidence type="ECO:0000256" key="5">
    <source>
        <dbReference type="NCBIfam" id="TIGR01378"/>
    </source>
</evidence>
<evidence type="ECO:0000313" key="12">
    <source>
        <dbReference type="EMBL" id="EAG6990951.1"/>
    </source>
</evidence>
<dbReference type="EMBL" id="AAASLB010000005">
    <property type="protein sequence ID" value="EAE4942288.1"/>
    <property type="molecule type" value="Genomic_DNA"/>
</dbReference>
<dbReference type="InterPro" id="IPR053149">
    <property type="entry name" value="TPK"/>
</dbReference>
<dbReference type="EMBL" id="AABBZO010000006">
    <property type="protein sequence ID" value="EAG4461954.1"/>
    <property type="molecule type" value="Genomic_DNA"/>
</dbReference>
<dbReference type="Proteomes" id="UP000379076">
    <property type="component" value="Unassembled WGS sequence"/>
</dbReference>
<dbReference type="Proteomes" id="UP000548278">
    <property type="component" value="Unassembled WGS sequence"/>
</dbReference>
<dbReference type="InterPro" id="IPR007371">
    <property type="entry name" value="TPK_catalytic"/>
</dbReference>
<reference evidence="29 30" key="4">
    <citation type="submission" date="2018-06" db="EMBL/GenBank/DDBJ databases">
        <authorList>
            <consortium name="GenomeTrakr: Next Generation Sequencing Network for Food Pathogen Tracability"/>
        </authorList>
    </citation>
    <scope>NUCLEOTIDE SEQUENCE [LARGE SCALE GENOMIC DNA]</scope>
    <source>
        <strain evidence="11 38">CFSAN063727</strain>
        <strain evidence="8 30">FDA00006494</strain>
        <strain evidence="7 29">FDA00007096</strain>
        <strain evidence="18 32">FLAG-51482A</strain>
        <strain evidence="17 37">LS1344</strain>
    </source>
</reference>
<evidence type="ECO:0000313" key="13">
    <source>
        <dbReference type="EMBL" id="EAG9385891.1"/>
    </source>
</evidence>
<gene>
    <name evidence="26" type="primary">thin</name>
    <name evidence="10" type="ORF">A8L61_00095</name>
    <name evidence="12" type="ORF">AB917_10130</name>
    <name evidence="8" type="ORF">ART25_05600</name>
    <name evidence="7" type="ORF">ARY78_05855</name>
    <name evidence="18" type="ORF">BCZ19_09725</name>
    <name evidence="11" type="ORF">CA369_06635</name>
    <name evidence="13" type="ORF">CW845_00095</name>
    <name evidence="15" type="ORF">D4920_08845</name>
    <name evidence="14" type="ORF">D4B11_01540</name>
    <name evidence="16" type="ORF">D5N24_08200</name>
    <name evidence="25" type="ORF">DCK61_05460</name>
    <name evidence="26" type="ORF">DYZ80_02611</name>
    <name evidence="9" type="ORF">E1W56_09615</name>
    <name evidence="17" type="ORF">E5F58_05605</name>
    <name evidence="19" type="ORF">F6515_00090</name>
    <name evidence="20" type="ORF">FV747_13430</name>
    <name evidence="21" type="ORF">GHH22_00210</name>
    <name evidence="23" type="ORF">GI949_08640</name>
    <name evidence="22" type="ORF">GYR60_03550</name>
    <name evidence="24" type="ORF">HQN34_001408</name>
</gene>
<evidence type="ECO:0000313" key="32">
    <source>
        <dbReference type="Proteomes" id="UP000427828"/>
    </source>
</evidence>
<dbReference type="EMBL" id="AABDGJ010000007">
    <property type="protein sequence ID" value="EAG6990951.1"/>
    <property type="molecule type" value="Genomic_DNA"/>
</dbReference>
<evidence type="ECO:0000313" key="11">
    <source>
        <dbReference type="EMBL" id="EAG4461954.1"/>
    </source>
</evidence>
<evidence type="ECO:0000256" key="1">
    <source>
        <dbReference type="ARBA" id="ARBA00022679"/>
    </source>
</evidence>
<dbReference type="GO" id="GO:0005524">
    <property type="term" value="F:ATP binding"/>
    <property type="evidence" value="ECO:0007669"/>
    <property type="project" value="UniProtKB-KW"/>
</dbReference>
<dbReference type="Proteomes" id="UP000467536">
    <property type="component" value="Unassembled WGS sequence"/>
</dbReference>
<dbReference type="CDD" id="cd07995">
    <property type="entry name" value="TPK"/>
    <property type="match status" value="1"/>
</dbReference>
<dbReference type="EMBL" id="DAAJZA010000005">
    <property type="protein sequence ID" value="HAC1755041.1"/>
    <property type="molecule type" value="Genomic_DNA"/>
</dbReference>
<dbReference type="EMBL" id="DABJAN010000002">
    <property type="protein sequence ID" value="HAJ9593209.1"/>
    <property type="molecule type" value="Genomic_DNA"/>
</dbReference>
<dbReference type="AlphaFoldDB" id="A0A0B8R962"/>
<evidence type="ECO:0000313" key="37">
    <source>
        <dbReference type="Proteomes" id="UP000527632"/>
    </source>
</evidence>
<evidence type="ECO:0000313" key="23">
    <source>
        <dbReference type="EMBL" id="HAC1755041.1"/>
    </source>
</evidence>
<dbReference type="EC" id="2.7.6.2" evidence="5"/>
<dbReference type="Proteomes" id="UP000460224">
    <property type="component" value="Unassembled WGS sequence"/>
</dbReference>
<dbReference type="GO" id="GO:0009229">
    <property type="term" value="P:thiamine diphosphate biosynthetic process"/>
    <property type="evidence" value="ECO:0007669"/>
    <property type="project" value="InterPro"/>
</dbReference>
<dbReference type="Proteomes" id="UP000527632">
    <property type="component" value="Unassembled WGS sequence"/>
</dbReference>
<evidence type="ECO:0000313" key="42">
    <source>
        <dbReference type="Proteomes" id="UP000548278"/>
    </source>
</evidence>
<evidence type="ECO:0000313" key="34">
    <source>
        <dbReference type="Proteomes" id="UP000467536"/>
    </source>
</evidence>
<dbReference type="EMBL" id="AABFVG010000005">
    <property type="protein sequence ID" value="EAH2282174.1"/>
    <property type="molecule type" value="Genomic_DNA"/>
</dbReference>
<dbReference type="EMBL" id="AALGDA010000001">
    <property type="protein sequence ID" value="ECY9781381.1"/>
    <property type="molecule type" value="Genomic_DNA"/>
</dbReference>
<dbReference type="Proteomes" id="UP000528151">
    <property type="component" value="Unassembled WGS sequence"/>
</dbReference>
<evidence type="ECO:0000313" key="31">
    <source>
        <dbReference type="Proteomes" id="UP000393182"/>
    </source>
</evidence>
<dbReference type="Proteomes" id="UP000522199">
    <property type="component" value="Unassembled WGS sequence"/>
</dbReference>
<dbReference type="RefSeq" id="WP_003728299.1">
    <property type="nucleotide sequence ID" value="NC_021825.2"/>
</dbReference>
<keyword evidence="4" id="KW-0067">ATP-binding</keyword>
<dbReference type="Proteomes" id="UP000358545">
    <property type="component" value="Unassembled WGS sequence"/>
</dbReference>
<evidence type="ECO:0000313" key="29">
    <source>
        <dbReference type="Proteomes" id="UP000365297"/>
    </source>
</evidence>
<evidence type="ECO:0000259" key="6">
    <source>
        <dbReference type="SMART" id="SM00983"/>
    </source>
</evidence>
<evidence type="ECO:0000313" key="19">
    <source>
        <dbReference type="EMBL" id="ECY9781381.1"/>
    </source>
</evidence>
<reference evidence="43 44" key="2">
    <citation type="journal article" date="2018" name="Genome Biol.">
        <title>SKESA: strategic k-mer extension for scrupulous assemblies.</title>
        <authorList>
            <person name="Souvorov A."/>
            <person name="Agarwala R."/>
            <person name="Lipman D.J."/>
        </authorList>
    </citation>
    <scope>NUCLEOTIDE SEQUENCE [LARGE SCALE GENOMIC DNA]</scope>
    <source>
        <strain evidence="21">09CEB371LM</strain>
        <strain evidence="24">2017-325981-023-01</strain>
        <strain evidence="22 43">CFIAFB20130012</strain>
        <strain evidence="23 45">DMG1500109</strain>
    </source>
</reference>
<dbReference type="GO" id="GO:0006772">
    <property type="term" value="P:thiamine metabolic process"/>
    <property type="evidence" value="ECO:0007669"/>
    <property type="project" value="UniProtKB-UniRule"/>
</dbReference>
<dbReference type="Proteomes" id="UP000840039">
    <property type="component" value="Unassembled WGS sequence"/>
</dbReference>
<dbReference type="EMBL" id="DAAEEB010000001">
    <property type="protein sequence ID" value="HAA8051578.1"/>
    <property type="molecule type" value="Genomic_DNA"/>
</dbReference>
<evidence type="ECO:0000313" key="35">
    <source>
        <dbReference type="Proteomes" id="UP000489121"/>
    </source>
</evidence>
<evidence type="ECO:0000313" key="22">
    <source>
        <dbReference type="EMBL" id="HAB8397583.1"/>
    </source>
</evidence>
<protein>
    <recommendedName>
        <fullName evidence="5">Thiamine diphosphokinase</fullName>
        <ecNumber evidence="5">2.7.6.2</ecNumber>
    </recommendedName>
</protein>
<dbReference type="Proteomes" id="UP000843503">
    <property type="component" value="Unassembled WGS sequence"/>
</dbReference>
<dbReference type="EMBL" id="AAAIXK010000003">
    <property type="protein sequence ID" value="EAC5549944.1"/>
    <property type="molecule type" value="Genomic_DNA"/>
</dbReference>
<evidence type="ECO:0000313" key="25">
    <source>
        <dbReference type="EMBL" id="KAA9450162.1"/>
    </source>
</evidence>
<evidence type="ECO:0000313" key="7">
    <source>
        <dbReference type="EMBL" id="EAC5549944.1"/>
    </source>
</evidence>
<evidence type="ECO:0000313" key="10">
    <source>
        <dbReference type="EMBL" id="EAG0865672.1"/>
    </source>
</evidence>
<name>A0A0B8R962_LISMN</name>
<dbReference type="Proteomes" id="UP000272537">
    <property type="component" value="Unassembled WGS sequence"/>
</dbReference>
<sequence length="214" mass="23611">MKIINIMVGGPASEIPDLAQYTSAEISWVGVDRGAKRLLDHGIVPTVAMGDFDSLSKEELAHLKTKVADVHEFPAEKDETDTEIGLSWAMEQNPDKIRIFGATGGRLDHLLANLMMLTKPKFLSAVPVVEMIDRHNYIKMYMPGSYTIEKLPDKKYVAFTTMKDVTGLTLKGFAYPLENATYPVGSALSSNEFVGQMGEFSFKSGMILLTQSND</sequence>
<feature type="domain" description="Thiamin pyrophosphokinase thiamin-binding" evidence="6">
    <location>
        <begin position="144"/>
        <end position="208"/>
    </location>
</feature>
<dbReference type="Proteomes" id="UP000489121">
    <property type="component" value="Unassembled WGS sequence"/>
</dbReference>
<dbReference type="InterPro" id="IPR006282">
    <property type="entry name" value="Thi_PPkinase"/>
</dbReference>
<evidence type="ECO:0000313" key="36">
    <source>
        <dbReference type="Proteomes" id="UP000522199"/>
    </source>
</evidence>
<dbReference type="SMART" id="SM00983">
    <property type="entry name" value="TPK_B1_binding"/>
    <property type="match status" value="1"/>
</dbReference>
<dbReference type="Proteomes" id="UP000530452">
    <property type="component" value="Unassembled WGS sequence"/>
</dbReference>
<dbReference type="Proteomes" id="UP000365297">
    <property type="component" value="Unassembled WGS sequence"/>
</dbReference>
<dbReference type="GO" id="GO:0004788">
    <property type="term" value="F:thiamine diphosphokinase activity"/>
    <property type="evidence" value="ECO:0007669"/>
    <property type="project" value="UniProtKB-UniRule"/>
</dbReference>
<evidence type="ECO:0000313" key="9">
    <source>
        <dbReference type="EMBL" id="EAE4942288.1"/>
    </source>
</evidence>
<dbReference type="EMBL" id="AALAQH010000005">
    <property type="protein sequence ID" value="ECX6924944.1"/>
    <property type="molecule type" value="Genomic_DNA"/>
</dbReference>
<organism evidence="12 42">
    <name type="scientific">Listeria monocytogenes</name>
    <dbReference type="NCBI Taxonomy" id="1639"/>
    <lineage>
        <taxon>Bacteria</taxon>
        <taxon>Bacillati</taxon>
        <taxon>Bacillota</taxon>
        <taxon>Bacilli</taxon>
        <taxon>Bacillales</taxon>
        <taxon>Listeriaceae</taxon>
        <taxon>Listeria</taxon>
    </lineage>
</organism>